<dbReference type="AlphaFoldDB" id="A0A0J9XDE8"/>
<evidence type="ECO:0000256" key="8">
    <source>
        <dbReference type="SAM" id="Phobius"/>
    </source>
</evidence>
<feature type="domain" description="CSC1/OSCA1-like N-terminal transmembrane" evidence="11">
    <location>
        <begin position="23"/>
        <end position="226"/>
    </location>
</feature>
<feature type="domain" description="CSC1/OSCA1-like 7TM region" evidence="9">
    <location>
        <begin position="517"/>
        <end position="790"/>
    </location>
</feature>
<evidence type="ECO:0000256" key="6">
    <source>
        <dbReference type="ARBA" id="ARBA00023136"/>
    </source>
</evidence>
<evidence type="ECO:0008006" key="15">
    <source>
        <dbReference type="Google" id="ProtNLM"/>
    </source>
</evidence>
<dbReference type="Pfam" id="PF13967">
    <property type="entry name" value="RSN1_TM"/>
    <property type="match status" value="1"/>
</dbReference>
<keyword evidence="3" id="KW-0813">Transport</keyword>
<evidence type="ECO:0000256" key="7">
    <source>
        <dbReference type="SAM" id="MobiDB-lite"/>
    </source>
</evidence>
<organism evidence="13 14">
    <name type="scientific">Geotrichum candidum</name>
    <name type="common">Oospora lactis</name>
    <name type="synonym">Dipodascus geotrichum</name>
    <dbReference type="NCBI Taxonomy" id="1173061"/>
    <lineage>
        <taxon>Eukaryota</taxon>
        <taxon>Fungi</taxon>
        <taxon>Dikarya</taxon>
        <taxon>Ascomycota</taxon>
        <taxon>Saccharomycotina</taxon>
        <taxon>Dipodascomycetes</taxon>
        <taxon>Dipodascales</taxon>
        <taxon>Dipodascaceae</taxon>
        <taxon>Geotrichum</taxon>
    </lineage>
</organism>
<dbReference type="Proteomes" id="UP000242525">
    <property type="component" value="Unassembled WGS sequence"/>
</dbReference>
<evidence type="ECO:0000256" key="2">
    <source>
        <dbReference type="ARBA" id="ARBA00007779"/>
    </source>
</evidence>
<dbReference type="InterPro" id="IPR027815">
    <property type="entry name" value="CSC1/OSCA1-like_cyt"/>
</dbReference>
<feature type="transmembrane region" description="Helical" evidence="8">
    <location>
        <begin position="135"/>
        <end position="156"/>
    </location>
</feature>
<dbReference type="InterPro" id="IPR032880">
    <property type="entry name" value="CSC1/OSCA1-like_N"/>
</dbReference>
<evidence type="ECO:0000259" key="9">
    <source>
        <dbReference type="Pfam" id="PF02714"/>
    </source>
</evidence>
<evidence type="ECO:0000256" key="1">
    <source>
        <dbReference type="ARBA" id="ARBA00004141"/>
    </source>
</evidence>
<comment type="caution">
    <text evidence="13">The sequence shown here is derived from an EMBL/GenBank/DDBJ whole genome shotgun (WGS) entry which is preliminary data.</text>
</comment>
<dbReference type="Pfam" id="PF12621">
    <property type="entry name" value="PHM7_ext"/>
    <property type="match status" value="1"/>
</dbReference>
<comment type="similarity">
    <text evidence="2">Belongs to the CSC1 (TC 1.A.17) family.</text>
</comment>
<evidence type="ECO:0000256" key="4">
    <source>
        <dbReference type="ARBA" id="ARBA00022692"/>
    </source>
</evidence>
<feature type="compositionally biased region" description="Basic and acidic residues" evidence="7">
    <location>
        <begin position="848"/>
        <end position="862"/>
    </location>
</feature>
<feature type="transmembrane region" description="Helical" evidence="8">
    <location>
        <begin position="612"/>
        <end position="638"/>
    </location>
</feature>
<dbReference type="PANTHER" id="PTHR13018:SF20">
    <property type="entry name" value="SPORULATION-SPECIFIC PROTEIN 75"/>
    <property type="match status" value="1"/>
</dbReference>
<feature type="transmembrane region" description="Helical" evidence="8">
    <location>
        <begin position="205"/>
        <end position="224"/>
    </location>
</feature>
<keyword evidence="4 8" id="KW-0812">Transmembrane</keyword>
<evidence type="ECO:0000259" key="10">
    <source>
        <dbReference type="Pfam" id="PF12621"/>
    </source>
</evidence>
<keyword evidence="6 8" id="KW-0472">Membrane</keyword>
<keyword evidence="5 8" id="KW-1133">Transmembrane helix</keyword>
<evidence type="ECO:0000259" key="12">
    <source>
        <dbReference type="Pfam" id="PF14703"/>
    </source>
</evidence>
<dbReference type="STRING" id="1173061.A0A0J9XDE8"/>
<dbReference type="Pfam" id="PF02714">
    <property type="entry name" value="RSN1_7TM"/>
    <property type="match status" value="1"/>
</dbReference>
<feature type="domain" description="10TM putative phosphate transporter extracellular tail" evidence="10">
    <location>
        <begin position="987"/>
        <end position="1063"/>
    </location>
</feature>
<feature type="transmembrane region" description="Helical" evidence="8">
    <location>
        <begin position="519"/>
        <end position="545"/>
    </location>
</feature>
<keyword evidence="14" id="KW-1185">Reference proteome</keyword>
<evidence type="ECO:0000256" key="5">
    <source>
        <dbReference type="ARBA" id="ARBA00022989"/>
    </source>
</evidence>
<evidence type="ECO:0000259" key="11">
    <source>
        <dbReference type="Pfam" id="PF13967"/>
    </source>
</evidence>
<feature type="transmembrane region" description="Helical" evidence="8">
    <location>
        <begin position="719"/>
        <end position="749"/>
    </location>
</feature>
<comment type="subcellular location">
    <subcellularLocation>
        <location evidence="1">Membrane</location>
        <topology evidence="1">Multi-pass membrane protein</topology>
    </subcellularLocation>
</comment>
<feature type="transmembrane region" description="Helical" evidence="8">
    <location>
        <begin position="658"/>
        <end position="676"/>
    </location>
</feature>
<evidence type="ECO:0000256" key="3">
    <source>
        <dbReference type="ARBA" id="ARBA00022448"/>
    </source>
</evidence>
<dbReference type="OrthoDB" id="1076608at2759"/>
<feature type="region of interest" description="Disordered" evidence="7">
    <location>
        <begin position="356"/>
        <end position="383"/>
    </location>
</feature>
<sequence length="1073" mass="120593">MPSFPALGPGVSHALQGQTLPGFLSSLVTTVVLFLCQFVAFLIMRPKLPHIYAPKLLLTTPANPAVPVATGVDGEFDFDIINARGTNEDQERYIDGYNGAAPFAWLKRLFTTSLDDTKATANLDEFFFLRFVRMLMTIFALASVIVVPVLLPLNWLSGPVHPKMDMNEKNVTRDILHNVYDINIHTFTLDTLTWSHISPHHANRLTVHLVLVVLFVALMCTLIYKELHVYVRTKHAVLATHEHRHIASAATFLLLSVPEKYLEHVSNIHELFAALPGGGVRHVWINRDYGPLILKIKERDRVFHQLETFQTQIITKCQQNSNVREENQSVLGSLSSRIIGHYSAQPQLFPLTADQINTNKNNRNNNDKNLHEGSSTNPSTKHSFESLNLPGRLWNQYMPTSNMPRVSLPLFHILGIPVTVPFLSPTIDALTWHKAELNRLNAEVHTLQRAYRDDELYPRVGSCFVQFHDPIAAHLACQAVVFTDPQLAGRGLSLLEIDPRDVKWDNLDVGWKASLTRHVIVSFLNAALIVGWTFPVAVIAVLSQIDFLPELVPGFGWVDAIPPQLRLMASGVLPAIVISLVMGRTPAIFRFFARLKALPTHTAEQLDVQSSLFPFLFTQVFLVVAISRGTIAIFAQIVHLPFSVLTLLAYNVPKGANFFYSYIFLQGFSVAGECFLQGNRLTKMYIWRPLFERTARDRFATLTILDSLDWGSLYPRMTVLAVIGMVYMVIAPLICVFASLSFGMLYLAFKYRILFCNIPKTDALGRHYPKAVFHLMLGVYCLEICMMGLFLMARDANGSAICVIHTVVMASVLALTSVFHYHTCRIFDRIIDFLPISSCESIDGRGEIQGNKEEIPSEDHSRYNKNGLKQIREENEPNTRHNRGNDMGIHYMGPVNAFTGDNMRSDGQVIRRRSMRSLSEIMSPVVHTSTTGLPQQRYRYWHGIEASSNNVVTDNSGAGDPNASRTLQNLAAVRDKKTTTTLYAAQDFYALTPEQRAHLVARSFHHVALRAPTPCLWVPRDTCGVAEDQILDVRTNYPHILISADGCVLDPATTKLRIYRVPPDYDSTINLRL</sequence>
<feature type="transmembrane region" description="Helical" evidence="8">
    <location>
        <begin position="565"/>
        <end position="592"/>
    </location>
</feature>
<feature type="transmembrane region" description="Helical" evidence="8">
    <location>
        <begin position="771"/>
        <end position="793"/>
    </location>
</feature>
<evidence type="ECO:0000313" key="14">
    <source>
        <dbReference type="Proteomes" id="UP000242525"/>
    </source>
</evidence>
<feature type="compositionally biased region" description="Polar residues" evidence="7">
    <location>
        <begin position="372"/>
        <end position="381"/>
    </location>
</feature>
<feature type="transmembrane region" description="Helical" evidence="8">
    <location>
        <begin position="20"/>
        <end position="43"/>
    </location>
</feature>
<feature type="compositionally biased region" description="Basic and acidic residues" evidence="7">
    <location>
        <begin position="870"/>
        <end position="879"/>
    </location>
</feature>
<proteinExistence type="inferred from homology"/>
<feature type="region of interest" description="Disordered" evidence="7">
    <location>
        <begin position="848"/>
        <end position="886"/>
    </location>
</feature>
<protein>
    <recommendedName>
        <fullName evidence="15">CSC1/OSCA1-like 7TM region domain-containing protein</fullName>
    </recommendedName>
</protein>
<gene>
    <name evidence="13" type="ORF">BN980_GECA10s02617g</name>
</gene>
<feature type="transmembrane region" description="Helical" evidence="8">
    <location>
        <begin position="800"/>
        <end position="821"/>
    </location>
</feature>
<dbReference type="Pfam" id="PF14703">
    <property type="entry name" value="PHM7_cyt"/>
    <property type="match status" value="1"/>
</dbReference>
<dbReference type="InterPro" id="IPR022257">
    <property type="entry name" value="PHM7_ext"/>
</dbReference>
<accession>A0A0J9XDE8</accession>
<dbReference type="InterPro" id="IPR045122">
    <property type="entry name" value="Csc1-like"/>
</dbReference>
<name>A0A0J9XDE8_GEOCN</name>
<dbReference type="EMBL" id="CCBN010000010">
    <property type="protein sequence ID" value="CDO55276.1"/>
    <property type="molecule type" value="Genomic_DNA"/>
</dbReference>
<dbReference type="PANTHER" id="PTHR13018">
    <property type="entry name" value="PROBABLE MEMBRANE PROTEIN DUF221-RELATED"/>
    <property type="match status" value="1"/>
</dbReference>
<evidence type="ECO:0000313" key="13">
    <source>
        <dbReference type="EMBL" id="CDO55276.1"/>
    </source>
</evidence>
<feature type="domain" description="CSC1/OSCA1-like cytosolic" evidence="12">
    <location>
        <begin position="251"/>
        <end position="506"/>
    </location>
</feature>
<dbReference type="GO" id="GO:0005886">
    <property type="term" value="C:plasma membrane"/>
    <property type="evidence" value="ECO:0007669"/>
    <property type="project" value="TreeGrafter"/>
</dbReference>
<dbReference type="InterPro" id="IPR003864">
    <property type="entry name" value="CSC1/OSCA1-like_7TM"/>
</dbReference>
<reference evidence="13" key="1">
    <citation type="submission" date="2014-03" db="EMBL/GenBank/DDBJ databases">
        <authorList>
            <person name="Casaregola S."/>
        </authorList>
    </citation>
    <scope>NUCLEOTIDE SEQUENCE [LARGE SCALE GENOMIC DNA]</scope>
    <source>
        <strain evidence="13">CLIB 918</strain>
    </source>
</reference>
<dbReference type="GO" id="GO:0005227">
    <property type="term" value="F:calcium-activated cation channel activity"/>
    <property type="evidence" value="ECO:0007669"/>
    <property type="project" value="InterPro"/>
</dbReference>